<dbReference type="CDD" id="cd06261">
    <property type="entry name" value="TM_PBP2"/>
    <property type="match status" value="1"/>
</dbReference>
<keyword evidence="3" id="KW-1003">Cell membrane</keyword>
<evidence type="ECO:0000259" key="9">
    <source>
        <dbReference type="PROSITE" id="PS50928"/>
    </source>
</evidence>
<keyword evidence="11" id="KW-1185">Reference proteome</keyword>
<keyword evidence="4" id="KW-0997">Cell inner membrane</keyword>
<dbReference type="PANTHER" id="PTHR43357">
    <property type="entry name" value="INNER MEMBRANE ABC TRANSPORTER PERMEASE PROTEIN YDCV"/>
    <property type="match status" value="1"/>
</dbReference>
<keyword evidence="2 8" id="KW-0813">Transport</keyword>
<dbReference type="AlphaFoldDB" id="A0A859FJ69"/>
<dbReference type="Proteomes" id="UP000318138">
    <property type="component" value="Chromosome"/>
</dbReference>
<gene>
    <name evidence="10" type="ORF">FLK61_40700</name>
</gene>
<evidence type="ECO:0000256" key="4">
    <source>
        <dbReference type="ARBA" id="ARBA00022519"/>
    </source>
</evidence>
<dbReference type="SUPFAM" id="SSF161098">
    <property type="entry name" value="MetI-like"/>
    <property type="match status" value="1"/>
</dbReference>
<feature type="transmembrane region" description="Helical" evidence="8">
    <location>
        <begin position="230"/>
        <end position="257"/>
    </location>
</feature>
<protein>
    <submittedName>
        <fullName evidence="10">ABC transporter permease subunit</fullName>
    </submittedName>
</protein>
<feature type="transmembrane region" description="Helical" evidence="8">
    <location>
        <begin position="9"/>
        <end position="27"/>
    </location>
</feature>
<evidence type="ECO:0000313" key="11">
    <source>
        <dbReference type="Proteomes" id="UP000318138"/>
    </source>
</evidence>
<dbReference type="EMBL" id="CP041372">
    <property type="protein sequence ID" value="QKS72922.1"/>
    <property type="molecule type" value="Genomic_DNA"/>
</dbReference>
<dbReference type="Gene3D" id="1.10.3720.10">
    <property type="entry name" value="MetI-like"/>
    <property type="match status" value="1"/>
</dbReference>
<dbReference type="GO" id="GO:0005886">
    <property type="term" value="C:plasma membrane"/>
    <property type="evidence" value="ECO:0007669"/>
    <property type="project" value="UniProtKB-SubCell"/>
</dbReference>
<dbReference type="PROSITE" id="PS50928">
    <property type="entry name" value="ABC_TM1"/>
    <property type="match status" value="1"/>
</dbReference>
<dbReference type="PANTHER" id="PTHR43357:SF4">
    <property type="entry name" value="INNER MEMBRANE ABC TRANSPORTER PERMEASE PROTEIN YDCV"/>
    <property type="match status" value="1"/>
</dbReference>
<evidence type="ECO:0000313" key="10">
    <source>
        <dbReference type="EMBL" id="QKS72922.1"/>
    </source>
</evidence>
<keyword evidence="7 8" id="KW-0472">Membrane</keyword>
<evidence type="ECO:0000256" key="1">
    <source>
        <dbReference type="ARBA" id="ARBA00004429"/>
    </source>
</evidence>
<feature type="transmembrane region" description="Helical" evidence="8">
    <location>
        <begin position="66"/>
        <end position="88"/>
    </location>
</feature>
<evidence type="ECO:0000256" key="8">
    <source>
        <dbReference type="RuleBase" id="RU363032"/>
    </source>
</evidence>
<dbReference type="InterPro" id="IPR000515">
    <property type="entry name" value="MetI-like"/>
</dbReference>
<feature type="domain" description="ABC transmembrane type-1" evidence="9">
    <location>
        <begin position="62"/>
        <end position="250"/>
    </location>
</feature>
<sequence length="264" mass="29259">MSKRVLQMIMLLLLIVLFVLPVGFMFIKSFTFSLRWPSLIPDTFTLRAWAVIWQDPQLTSALQTTLIIGVSVVVLNMILATPAAYVLSHFYFRGKAVVETIILLPLLIPVLAIAMGMHLAMIRVGLADSIMGVILIHLLPTLPYSVRVLKAGFDRISPTWIEQGAVLGVNGWKSFITGILPMMLPSLRTMAVLTFVISLSQYVLTAIIGGGRVATLPLIYYPYFSSTNEAVVAGFSVLFALLPIVFLLLMEATMLLYMRVLRRA</sequence>
<feature type="transmembrane region" description="Helical" evidence="8">
    <location>
        <begin position="100"/>
        <end position="120"/>
    </location>
</feature>
<dbReference type="GO" id="GO:0055085">
    <property type="term" value="P:transmembrane transport"/>
    <property type="evidence" value="ECO:0007669"/>
    <property type="project" value="InterPro"/>
</dbReference>
<organism evidence="10 11">
    <name type="scientific">Paenalkalicoccus suaedae</name>
    <dbReference type="NCBI Taxonomy" id="2592382"/>
    <lineage>
        <taxon>Bacteria</taxon>
        <taxon>Bacillati</taxon>
        <taxon>Bacillota</taxon>
        <taxon>Bacilli</taxon>
        <taxon>Bacillales</taxon>
        <taxon>Bacillaceae</taxon>
        <taxon>Paenalkalicoccus</taxon>
    </lineage>
</organism>
<dbReference type="KEGG" id="psua:FLK61_40700"/>
<evidence type="ECO:0000256" key="6">
    <source>
        <dbReference type="ARBA" id="ARBA00022989"/>
    </source>
</evidence>
<keyword evidence="5 8" id="KW-0812">Transmembrane</keyword>
<accession>A0A859FJ69</accession>
<evidence type="ECO:0000256" key="3">
    <source>
        <dbReference type="ARBA" id="ARBA00022475"/>
    </source>
</evidence>
<reference evidence="11" key="1">
    <citation type="submission" date="2019-07" db="EMBL/GenBank/DDBJ databases">
        <title>Bacillus alkalisoli sp. nov. isolated from saline soil.</title>
        <authorList>
            <person name="Sun J.-Q."/>
            <person name="Xu L."/>
        </authorList>
    </citation>
    <scope>NUCLEOTIDE SEQUENCE [LARGE SCALE GENOMIC DNA]</scope>
    <source>
        <strain evidence="11">M4U3P1</strain>
    </source>
</reference>
<name>A0A859FJ69_9BACI</name>
<evidence type="ECO:0000256" key="7">
    <source>
        <dbReference type="ARBA" id="ARBA00023136"/>
    </source>
</evidence>
<keyword evidence="6 8" id="KW-1133">Transmembrane helix</keyword>
<comment type="subcellular location">
    <subcellularLocation>
        <location evidence="1">Cell inner membrane</location>
        <topology evidence="1">Multi-pass membrane protein</topology>
    </subcellularLocation>
    <subcellularLocation>
        <location evidence="8">Cell membrane</location>
        <topology evidence="8">Multi-pass membrane protein</topology>
    </subcellularLocation>
</comment>
<comment type="similarity">
    <text evidence="8">Belongs to the binding-protein-dependent transport system permease family.</text>
</comment>
<evidence type="ECO:0000256" key="2">
    <source>
        <dbReference type="ARBA" id="ARBA00022448"/>
    </source>
</evidence>
<proteinExistence type="inferred from homology"/>
<dbReference type="Pfam" id="PF00528">
    <property type="entry name" value="BPD_transp_1"/>
    <property type="match status" value="1"/>
</dbReference>
<dbReference type="InterPro" id="IPR035906">
    <property type="entry name" value="MetI-like_sf"/>
</dbReference>
<dbReference type="RefSeq" id="WP_176010889.1">
    <property type="nucleotide sequence ID" value="NZ_CP041372.2"/>
</dbReference>
<evidence type="ECO:0000256" key="5">
    <source>
        <dbReference type="ARBA" id="ARBA00022692"/>
    </source>
</evidence>